<protein>
    <submittedName>
        <fullName evidence="2">Uncharacterized protein</fullName>
    </submittedName>
</protein>
<keyword evidence="1" id="KW-0812">Transmembrane</keyword>
<accession>A0A2S2PPI8</accession>
<organism evidence="2">
    <name type="scientific">Schizaphis graminum</name>
    <name type="common">Green bug aphid</name>
    <dbReference type="NCBI Taxonomy" id="13262"/>
    <lineage>
        <taxon>Eukaryota</taxon>
        <taxon>Metazoa</taxon>
        <taxon>Ecdysozoa</taxon>
        <taxon>Arthropoda</taxon>
        <taxon>Hexapoda</taxon>
        <taxon>Insecta</taxon>
        <taxon>Pterygota</taxon>
        <taxon>Neoptera</taxon>
        <taxon>Paraneoptera</taxon>
        <taxon>Hemiptera</taxon>
        <taxon>Sternorrhyncha</taxon>
        <taxon>Aphidomorpha</taxon>
        <taxon>Aphidoidea</taxon>
        <taxon>Aphididae</taxon>
        <taxon>Aphidini</taxon>
        <taxon>Schizaphis</taxon>
    </lineage>
</organism>
<gene>
    <name evidence="2" type="ORF">g.132628</name>
</gene>
<dbReference type="EMBL" id="GGMR01018761">
    <property type="protein sequence ID" value="MBY31380.1"/>
    <property type="molecule type" value="Transcribed_RNA"/>
</dbReference>
<feature type="transmembrane region" description="Helical" evidence="1">
    <location>
        <begin position="72"/>
        <end position="93"/>
    </location>
</feature>
<keyword evidence="1" id="KW-1133">Transmembrane helix</keyword>
<evidence type="ECO:0000313" key="2">
    <source>
        <dbReference type="EMBL" id="MBY31380.1"/>
    </source>
</evidence>
<proteinExistence type="predicted"/>
<keyword evidence="1" id="KW-0472">Membrane</keyword>
<evidence type="ECO:0000256" key="1">
    <source>
        <dbReference type="SAM" id="Phobius"/>
    </source>
</evidence>
<dbReference type="AlphaFoldDB" id="A0A2S2PPI8"/>
<name>A0A2S2PPI8_SCHGA</name>
<sequence>MLVIGDVGQLMMSAVIEVVCSRISLMQPNIPIICWCIIVGVHMLDHMVQQPSQFLADFADCKIQVDNIQDGLVYYIILSFMSILSMLLSYLAYHFMKKWA</sequence>
<reference evidence="2" key="1">
    <citation type="submission" date="2018-04" db="EMBL/GenBank/DDBJ databases">
        <title>Transcriptome of Schizaphis graminum biotype I.</title>
        <authorList>
            <person name="Scully E.D."/>
            <person name="Geib S.M."/>
            <person name="Palmer N.A."/>
            <person name="Koch K."/>
            <person name="Bradshaw J."/>
            <person name="Heng-Moss T."/>
            <person name="Sarath G."/>
        </authorList>
    </citation>
    <scope>NUCLEOTIDE SEQUENCE</scope>
</reference>